<comment type="caution">
    <text evidence="2">The sequence shown here is derived from an EMBL/GenBank/DDBJ whole genome shotgun (WGS) entry which is preliminary data.</text>
</comment>
<accession>A0A0F9F5S9</accession>
<organism evidence="2">
    <name type="scientific">marine sediment metagenome</name>
    <dbReference type="NCBI Taxonomy" id="412755"/>
    <lineage>
        <taxon>unclassified sequences</taxon>
        <taxon>metagenomes</taxon>
        <taxon>ecological metagenomes</taxon>
    </lineage>
</organism>
<dbReference type="EMBL" id="LAZR01031831">
    <property type="protein sequence ID" value="KKL52610.1"/>
    <property type="molecule type" value="Genomic_DNA"/>
</dbReference>
<protein>
    <recommendedName>
        <fullName evidence="3">Cell division protein FtsL</fullName>
    </recommendedName>
</protein>
<reference evidence="2" key="1">
    <citation type="journal article" date="2015" name="Nature">
        <title>Complex archaea that bridge the gap between prokaryotes and eukaryotes.</title>
        <authorList>
            <person name="Spang A."/>
            <person name="Saw J.H."/>
            <person name="Jorgensen S.L."/>
            <person name="Zaremba-Niedzwiedzka K."/>
            <person name="Martijn J."/>
            <person name="Lind A.E."/>
            <person name="van Eijk R."/>
            <person name="Schleper C."/>
            <person name="Guy L."/>
            <person name="Ettema T.J."/>
        </authorList>
    </citation>
    <scope>NUCLEOTIDE SEQUENCE</scope>
</reference>
<feature type="coiled-coil region" evidence="1">
    <location>
        <begin position="34"/>
        <end position="61"/>
    </location>
</feature>
<evidence type="ECO:0000256" key="1">
    <source>
        <dbReference type="SAM" id="Coils"/>
    </source>
</evidence>
<keyword evidence="1" id="KW-0175">Coiled coil</keyword>
<dbReference type="AlphaFoldDB" id="A0A0F9F5S9"/>
<sequence>MRVCRYICILLIILIMTIFTISESSRTVNIGYNIARMEKELKRLSEENKKLEYKSDRLKVREKVSLRVKDMKLNLIIPDKGKDIILVKKPHEHMDKNPHGKS</sequence>
<gene>
    <name evidence="2" type="ORF">LCGC14_2283750</name>
</gene>
<proteinExistence type="predicted"/>
<evidence type="ECO:0000313" key="2">
    <source>
        <dbReference type="EMBL" id="KKL52610.1"/>
    </source>
</evidence>
<evidence type="ECO:0008006" key="3">
    <source>
        <dbReference type="Google" id="ProtNLM"/>
    </source>
</evidence>
<name>A0A0F9F5S9_9ZZZZ</name>